<dbReference type="PRINTS" id="PR00105">
    <property type="entry name" value="C5METTRFRASE"/>
</dbReference>
<evidence type="ECO:0000313" key="9">
    <source>
        <dbReference type="EMBL" id="CAG9801868.1"/>
    </source>
</evidence>
<keyword evidence="10" id="KW-1185">Reference proteome</keyword>
<evidence type="ECO:0000256" key="1">
    <source>
        <dbReference type="ARBA" id="ARBA00022603"/>
    </source>
</evidence>
<evidence type="ECO:0000256" key="6">
    <source>
        <dbReference type="ARBA" id="ARBA00042810"/>
    </source>
</evidence>
<dbReference type="PANTHER" id="PTHR46098">
    <property type="entry name" value="TRNA (CYTOSINE(38)-C(5))-METHYLTRANSFERASE"/>
    <property type="match status" value="1"/>
</dbReference>
<keyword evidence="3 7" id="KW-0949">S-adenosyl-L-methionine</keyword>
<evidence type="ECO:0000256" key="5">
    <source>
        <dbReference type="ARBA" id="ARBA00039681"/>
    </source>
</evidence>
<feature type="active site" evidence="7">
    <location>
        <position position="107"/>
    </location>
</feature>
<dbReference type="Proteomes" id="UP001153620">
    <property type="component" value="Chromosome 2"/>
</dbReference>
<dbReference type="Gene3D" id="3.90.120.10">
    <property type="entry name" value="DNA Methylase, subunit A, domain 2"/>
    <property type="match status" value="1"/>
</dbReference>
<dbReference type="AlphaFoldDB" id="A0A9N9RSV7"/>
<evidence type="ECO:0000256" key="8">
    <source>
        <dbReference type="RuleBase" id="RU000416"/>
    </source>
</evidence>
<name>A0A9N9RSV7_9DIPT</name>
<dbReference type="EC" id="2.1.1.204" evidence="4"/>
<reference evidence="9" key="2">
    <citation type="submission" date="2022-10" db="EMBL/GenBank/DDBJ databases">
        <authorList>
            <consortium name="ENA_rothamsted_submissions"/>
            <consortium name="culmorum"/>
            <person name="King R."/>
        </authorList>
    </citation>
    <scope>NUCLEOTIDE SEQUENCE</scope>
</reference>
<dbReference type="Pfam" id="PF00145">
    <property type="entry name" value="DNA_methylase"/>
    <property type="match status" value="1"/>
</dbReference>
<keyword evidence="2 7" id="KW-0808">Transferase</keyword>
<dbReference type="InterPro" id="IPR050750">
    <property type="entry name" value="C5-MTase"/>
</dbReference>
<keyword evidence="1 7" id="KW-0489">Methyltransferase</keyword>
<reference evidence="9" key="1">
    <citation type="submission" date="2022-01" db="EMBL/GenBank/DDBJ databases">
        <authorList>
            <person name="King R."/>
        </authorList>
    </citation>
    <scope>NUCLEOTIDE SEQUENCE</scope>
</reference>
<dbReference type="InterPro" id="IPR001525">
    <property type="entry name" value="C5_MeTfrase"/>
</dbReference>
<dbReference type="GO" id="GO:0005634">
    <property type="term" value="C:nucleus"/>
    <property type="evidence" value="ECO:0007669"/>
    <property type="project" value="TreeGrafter"/>
</dbReference>
<sequence length="364" mass="42079">MFSAVTSRLVFCFEVYELSCDSFYEFLFKIMDELVVLELFSGIGGMHYALKESQVPGQVLAAIDINTNANEVYRHNFKDSKCINGNIVGLESAPYQKVNTILCSPSCQPFTRNGKQKDIEDKRNDAFMSLCSLIKSGSFKNLKYLLMENVVGFETSQMHDIFIDALRSSGFYHREFIISPHQLNIPNTRHRYYCLARKEHDFLFDSECIHKTIPNNDHFPQKPQALSNYVNADDSEDLITSYLSKELLEKRFNILDIQTNDSYNTMCFTKSYSNYIEGTGSVYCNLTRQELDDKIAEIEKNEMDLRMKEKLKLRFFTPTEVARLMRFPKDFTFPTIISRKSQYKLLGNSINVTVVSELIKVLCS</sequence>
<evidence type="ECO:0000313" key="10">
    <source>
        <dbReference type="Proteomes" id="UP001153620"/>
    </source>
</evidence>
<gene>
    <name evidence="9" type="ORF">CHIRRI_LOCUS4788</name>
</gene>
<dbReference type="PROSITE" id="PS00095">
    <property type="entry name" value="C5_MTASE_2"/>
    <property type="match status" value="1"/>
</dbReference>
<comment type="similarity">
    <text evidence="7 8">Belongs to the class I-like SAM-binding methyltransferase superfamily. C5-methyltransferase family.</text>
</comment>
<evidence type="ECO:0000256" key="3">
    <source>
        <dbReference type="ARBA" id="ARBA00022691"/>
    </source>
</evidence>
<proteinExistence type="inferred from homology"/>
<dbReference type="GO" id="GO:0032259">
    <property type="term" value="P:methylation"/>
    <property type="evidence" value="ECO:0007669"/>
    <property type="project" value="UniProtKB-KW"/>
</dbReference>
<evidence type="ECO:0000256" key="2">
    <source>
        <dbReference type="ARBA" id="ARBA00022679"/>
    </source>
</evidence>
<dbReference type="PANTHER" id="PTHR46098:SF1">
    <property type="entry name" value="TRNA (CYTOSINE(38)-C(5))-METHYLTRANSFERASE"/>
    <property type="match status" value="1"/>
</dbReference>
<dbReference type="Gene3D" id="3.40.50.150">
    <property type="entry name" value="Vaccinia Virus protein VP39"/>
    <property type="match status" value="1"/>
</dbReference>
<dbReference type="GO" id="GO:0008168">
    <property type="term" value="F:methyltransferase activity"/>
    <property type="evidence" value="ECO:0007669"/>
    <property type="project" value="UniProtKB-KW"/>
</dbReference>
<dbReference type="SUPFAM" id="SSF53335">
    <property type="entry name" value="S-adenosyl-L-methionine-dependent methyltransferases"/>
    <property type="match status" value="1"/>
</dbReference>
<evidence type="ECO:0000256" key="4">
    <source>
        <dbReference type="ARBA" id="ARBA00039081"/>
    </source>
</evidence>
<dbReference type="InterPro" id="IPR029063">
    <property type="entry name" value="SAM-dependent_MTases_sf"/>
</dbReference>
<dbReference type="EMBL" id="OU895878">
    <property type="protein sequence ID" value="CAG9801868.1"/>
    <property type="molecule type" value="Genomic_DNA"/>
</dbReference>
<dbReference type="PROSITE" id="PS51679">
    <property type="entry name" value="SAM_MT_C5"/>
    <property type="match status" value="1"/>
</dbReference>
<organism evidence="9 10">
    <name type="scientific">Chironomus riparius</name>
    <dbReference type="NCBI Taxonomy" id="315576"/>
    <lineage>
        <taxon>Eukaryota</taxon>
        <taxon>Metazoa</taxon>
        <taxon>Ecdysozoa</taxon>
        <taxon>Arthropoda</taxon>
        <taxon>Hexapoda</taxon>
        <taxon>Insecta</taxon>
        <taxon>Pterygota</taxon>
        <taxon>Neoptera</taxon>
        <taxon>Endopterygota</taxon>
        <taxon>Diptera</taxon>
        <taxon>Nematocera</taxon>
        <taxon>Chironomoidea</taxon>
        <taxon>Chironomidae</taxon>
        <taxon>Chironominae</taxon>
        <taxon>Chironomus</taxon>
    </lineage>
</organism>
<evidence type="ECO:0000256" key="7">
    <source>
        <dbReference type="PROSITE-ProRule" id="PRU01016"/>
    </source>
</evidence>
<dbReference type="NCBIfam" id="TIGR00675">
    <property type="entry name" value="dcm"/>
    <property type="match status" value="1"/>
</dbReference>
<dbReference type="InterPro" id="IPR031303">
    <property type="entry name" value="C5_meth_CS"/>
</dbReference>
<protein>
    <recommendedName>
        <fullName evidence="5">tRNA (cytosine(38)-C(5))-methyltransferase</fullName>
        <ecNumber evidence="4">2.1.1.204</ecNumber>
    </recommendedName>
    <alternativeName>
        <fullName evidence="6">DNA (cytosine-5)-methyltransferase-like protein 2</fullName>
    </alternativeName>
</protein>
<accession>A0A9N9RSV7</accession>
<dbReference type="OrthoDB" id="414133at2759"/>